<dbReference type="InterPro" id="IPR044046">
    <property type="entry name" value="E3_ligase_UBR-like_C"/>
</dbReference>
<accession>A0AAD9IYR1</accession>
<dbReference type="Proteomes" id="UP001208570">
    <property type="component" value="Unassembled WGS sequence"/>
</dbReference>
<keyword evidence="4 10" id="KW-0479">Metal-binding</keyword>
<keyword evidence="6 10" id="KW-0833">Ubl conjugation pathway</keyword>
<dbReference type="GO" id="GO:0016567">
    <property type="term" value="P:protein ubiquitination"/>
    <property type="evidence" value="ECO:0007669"/>
    <property type="project" value="UniProtKB-UniRule"/>
</dbReference>
<dbReference type="Pfam" id="PF22960">
    <property type="entry name" value="WHD_UBR1"/>
    <property type="match status" value="1"/>
</dbReference>
<dbReference type="EC" id="2.3.2.27" evidence="10"/>
<evidence type="ECO:0000256" key="8">
    <source>
        <dbReference type="ARBA" id="ARBA00046341"/>
    </source>
</evidence>
<evidence type="ECO:0000313" key="13">
    <source>
        <dbReference type="EMBL" id="KAK2143057.1"/>
    </source>
</evidence>
<evidence type="ECO:0000256" key="9">
    <source>
        <dbReference type="PROSITE-ProRule" id="PRU00508"/>
    </source>
</evidence>
<dbReference type="GO" id="GO:0008270">
    <property type="term" value="F:zinc ion binding"/>
    <property type="evidence" value="ECO:0007669"/>
    <property type="project" value="UniProtKB-UniRule"/>
</dbReference>
<organism evidence="13 14">
    <name type="scientific">Paralvinella palmiformis</name>
    <dbReference type="NCBI Taxonomy" id="53620"/>
    <lineage>
        <taxon>Eukaryota</taxon>
        <taxon>Metazoa</taxon>
        <taxon>Spiralia</taxon>
        <taxon>Lophotrochozoa</taxon>
        <taxon>Annelida</taxon>
        <taxon>Polychaeta</taxon>
        <taxon>Sedentaria</taxon>
        <taxon>Canalipalpata</taxon>
        <taxon>Terebellida</taxon>
        <taxon>Terebelliformia</taxon>
        <taxon>Alvinellidae</taxon>
        <taxon>Paralvinella</taxon>
    </lineage>
</organism>
<feature type="zinc finger region" description="UBR-type" evidence="9">
    <location>
        <begin position="85"/>
        <end position="156"/>
    </location>
</feature>
<dbReference type="EMBL" id="JAODUP010000882">
    <property type="protein sequence ID" value="KAK2143057.1"/>
    <property type="molecule type" value="Genomic_DNA"/>
</dbReference>
<evidence type="ECO:0000256" key="3">
    <source>
        <dbReference type="ARBA" id="ARBA00022679"/>
    </source>
</evidence>
<dbReference type="Pfam" id="PF02207">
    <property type="entry name" value="zf-UBR"/>
    <property type="match status" value="1"/>
</dbReference>
<comment type="function">
    <text evidence="10">Ubiquitin ligase protein which is a component of the N-end rule pathway. Recognizes and binds to proteins bearing specific N-terminal residues that are destabilizing according to the N-end rule, leading to their ubiquitination and subsequent degradation.</text>
</comment>
<dbReference type="InterPro" id="IPR003126">
    <property type="entry name" value="Znf_UBR"/>
</dbReference>
<dbReference type="Gene3D" id="2.10.110.30">
    <property type="match status" value="1"/>
</dbReference>
<dbReference type="FunFam" id="2.10.110.30:FF:000002">
    <property type="entry name" value="Putative e3 ubiquitin-protein ligase ubr3"/>
    <property type="match status" value="1"/>
</dbReference>
<evidence type="ECO:0000313" key="14">
    <source>
        <dbReference type="Proteomes" id="UP001208570"/>
    </source>
</evidence>
<keyword evidence="3 10" id="KW-0808">Transferase</keyword>
<keyword evidence="7 10" id="KW-0862">Zinc</keyword>
<evidence type="ECO:0000259" key="12">
    <source>
        <dbReference type="PROSITE" id="PS51157"/>
    </source>
</evidence>
<dbReference type="InterPro" id="IPR039164">
    <property type="entry name" value="UBR1-like"/>
</dbReference>
<evidence type="ECO:0000256" key="6">
    <source>
        <dbReference type="ARBA" id="ARBA00022786"/>
    </source>
</evidence>
<comment type="similarity">
    <text evidence="8 10">Belongs to the E3 ubiquitin-protein ligase UBR1-like family.</text>
</comment>
<dbReference type="CDD" id="cd19673">
    <property type="entry name" value="UBR-box_UBR3"/>
    <property type="match status" value="1"/>
</dbReference>
<dbReference type="GO" id="GO:0000151">
    <property type="term" value="C:ubiquitin ligase complex"/>
    <property type="evidence" value="ECO:0007669"/>
    <property type="project" value="TreeGrafter"/>
</dbReference>
<keyword evidence="14" id="KW-1185">Reference proteome</keyword>
<evidence type="ECO:0000256" key="5">
    <source>
        <dbReference type="ARBA" id="ARBA00022771"/>
    </source>
</evidence>
<dbReference type="GO" id="GO:0071596">
    <property type="term" value="P:ubiquitin-dependent protein catabolic process via the N-end rule pathway"/>
    <property type="evidence" value="ECO:0007669"/>
    <property type="project" value="UniProtKB-UniRule"/>
</dbReference>
<evidence type="ECO:0000256" key="10">
    <source>
        <dbReference type="RuleBase" id="RU366018"/>
    </source>
</evidence>
<dbReference type="GO" id="GO:0061630">
    <property type="term" value="F:ubiquitin protein ligase activity"/>
    <property type="evidence" value="ECO:0007669"/>
    <property type="project" value="UniProtKB-UniRule"/>
</dbReference>
<dbReference type="GO" id="GO:0005737">
    <property type="term" value="C:cytoplasm"/>
    <property type="evidence" value="ECO:0007669"/>
    <property type="project" value="TreeGrafter"/>
</dbReference>
<evidence type="ECO:0000256" key="1">
    <source>
        <dbReference type="ARBA" id="ARBA00000900"/>
    </source>
</evidence>
<proteinExistence type="inferred from homology"/>
<comment type="caution">
    <text evidence="13">The sequence shown here is derived from an EMBL/GenBank/DDBJ whole genome shotgun (WGS) entry which is preliminary data.</text>
</comment>
<feature type="compositionally biased region" description="Polar residues" evidence="11">
    <location>
        <begin position="964"/>
        <end position="976"/>
    </location>
</feature>
<dbReference type="PANTHER" id="PTHR21497:SF39">
    <property type="entry name" value="E3 UBIQUITIN-PROTEIN LIGASE UBR3"/>
    <property type="match status" value="1"/>
</dbReference>
<dbReference type="InterPro" id="IPR055194">
    <property type="entry name" value="UBR1-like_WH"/>
</dbReference>
<dbReference type="SMART" id="SM00396">
    <property type="entry name" value="ZnF_UBR1"/>
    <property type="match status" value="1"/>
</dbReference>
<protein>
    <recommendedName>
        <fullName evidence="10">E3 ubiquitin-protein ligase</fullName>
        <ecNumber evidence="10">2.3.2.27</ecNumber>
    </recommendedName>
</protein>
<feature type="region of interest" description="Disordered" evidence="11">
    <location>
        <begin position="957"/>
        <end position="976"/>
    </location>
</feature>
<feature type="region of interest" description="Disordered" evidence="11">
    <location>
        <begin position="1116"/>
        <end position="1140"/>
    </location>
</feature>
<gene>
    <name evidence="13" type="ORF">LSH36_882g00050</name>
</gene>
<dbReference type="PANTHER" id="PTHR21497">
    <property type="entry name" value="UBIQUITIN LIGASE E3 ALPHA-RELATED"/>
    <property type="match status" value="1"/>
</dbReference>
<comment type="catalytic activity">
    <reaction evidence="1 10">
        <text>S-ubiquitinyl-[E2 ubiquitin-conjugating enzyme]-L-cysteine + [acceptor protein]-L-lysine = [E2 ubiquitin-conjugating enzyme]-L-cysteine + N(6)-ubiquitinyl-[acceptor protein]-L-lysine.</text>
        <dbReference type="EC" id="2.3.2.27"/>
    </reaction>
</comment>
<evidence type="ECO:0000256" key="7">
    <source>
        <dbReference type="ARBA" id="ARBA00022833"/>
    </source>
</evidence>
<name>A0AAD9IYR1_9ANNE</name>
<evidence type="ECO:0000256" key="4">
    <source>
        <dbReference type="ARBA" id="ARBA00022723"/>
    </source>
</evidence>
<evidence type="ECO:0000256" key="11">
    <source>
        <dbReference type="SAM" id="MobiDB-lite"/>
    </source>
</evidence>
<dbReference type="Pfam" id="PF18995">
    <property type="entry name" value="PRT6_C"/>
    <property type="match status" value="1"/>
</dbReference>
<comment type="pathway">
    <text evidence="2 10">Protein modification; protein ubiquitination.</text>
</comment>
<feature type="domain" description="UBR-type" evidence="12">
    <location>
        <begin position="85"/>
        <end position="156"/>
    </location>
</feature>
<dbReference type="PROSITE" id="PS51157">
    <property type="entry name" value="ZF_UBR"/>
    <property type="match status" value="1"/>
</dbReference>
<keyword evidence="5 10" id="KW-0863">Zinc-finger</keyword>
<reference evidence="13" key="1">
    <citation type="journal article" date="2023" name="Mol. Biol. Evol.">
        <title>Third-Generation Sequencing Reveals the Adaptive Role of the Epigenome in Three Deep-Sea Polychaetes.</title>
        <authorList>
            <person name="Perez M."/>
            <person name="Aroh O."/>
            <person name="Sun Y."/>
            <person name="Lan Y."/>
            <person name="Juniper S.K."/>
            <person name="Young C.R."/>
            <person name="Angers B."/>
            <person name="Qian P.Y."/>
        </authorList>
    </citation>
    <scope>NUCLEOTIDE SEQUENCE</scope>
    <source>
        <strain evidence="13">P08H-3</strain>
    </source>
</reference>
<evidence type="ECO:0000256" key="2">
    <source>
        <dbReference type="ARBA" id="ARBA00004906"/>
    </source>
</evidence>
<sequence length="1885" mass="214063">MSALPIMIKQDGKEEQCKIVKEECLRSSSSQSHLLNELLNHLLDPRKDLQHADDFELFTWCRCLIAAGMPYETFEATVRQYDNATVCGLVWTANFVAYRCRTCAVSPCMSLCADCFQAGNHVGHDYNMFRSQAGGACDCGDVNVMSTEGFCPRHGPENAKKRVSPPRDLLVVAEAMMPRLFWRLVLHMRSQFNPVPMFDEDQLRNAGPFVGFLHQLSDMGAAMRHIMTMAASDTEIYKSFICGAATCTSNQKLERELHAKYEHALEILVAPTLPEEFQDIPGLSDPLVHETLLDELVFWMVKYEFPQDVVTLLLSILSDDDYKDAFTKSFIKHYSRVFTMLIRALGRHQRQQISNRVVHISVQLLSPQSLATKMVKEDNLMYIMLTSLKYLMDCAGTIVDSVNSEHVVIKCNNDVLKDHCYWPIISDIINVLSHKHIAYDFMSNDVLLNFWFKLVCYYQGMNVNQRELNTHVEFEPDSYYSAFSAELEICSSPMWSMLAHCREAETKCYSDNVIRKVIEQLQRWFEANNLDAFSVLNGFEVSFHLPLHRYLAVFLGNAVMKQQVELQSLLPSHEFLELLMMHPLHLQVIFTEIFAGMWVRNGLQIRGQAMTYVQCHFANSMIDADLFILQICAAKLDPDHFVSMIFERYHAMDLLTFDPENLQPNRRVFDPDHYMPMMEGALTLLTTLLTFRTQIGMTESETTRLDMITLLCMADRTHSQLLDLMPEKCGLTAHNKDFDCILKEIADYKAPNFEAGGTMQQGMYMPKGHIWRDEYDPLYAQLRAMHRRDYQTSLDRFTEYVKNQGLYKGTTTPWPPFRLPGPIHTDYMMLRKILHCRSLHAILFTIFYKALNDKNTSEAVLYLSVYLLELAVSLPSPKSYGNDINTGDRQDKKFSSWFASDDIFRNLRETIPEITITLSGEAALKELQQNSADSSGSADLLGAGFQMAPSAMSSTSTFMLTSTPDQDTQSCQSTLPKNTAPKIVNAMQAMLDKAAGSVETVESFFQPHPQKPSKSASVRSQGVSVNFDSIKTAKALPINENLLSLLVKLHAKLSGRVNSYIPEHHRTGTSQRADVQDSKIGDGPYFLGKLIDKICFLNLECAEAVDVIYTASLPKDRGSKDKRKDVSDKEERRRRAQERQKKLMAEFANQQKEFMEKVISMHLDEETEVQQRIMKEQVYDCVICNQTTSSNEDRPVGLVTLLQPTSVLGHRRRADNPVGLKVTEKGVIQNGATFAKHFREKLHYLEYEFEESSCLMSINIGWEGGVYAQTCGHHVHLDCQASYIDSLKTQQQSGLQVAKGEYWCPLCRQLANSALPISPDVGPALCKLAPAQRTEMIRRIGTMLAVRPLTAGASCLTRAMHQVMEDVHQVTFQQYKQLTRTQSAESILLFVCSVLRTNLELEVLQRQGSLCRPPNPLVPKKSCLLPLYQVLSLHSKMVTPKPFTSLWSHITFLCDHDPHAQIIELFRKEVPVLLKDGAALFMELLLSLPVSMEKDVFQCLVSVVYNVIYIQALSYVSCRFAEEERMAWKTRATEVDVNSLEGWMSVIIESFSKSHLYTDGADMMSQMPAIEPGESLTSDGLISATHQTVSLRSSRRTPHGSSYFGSVICQSVWSPQSVESCVQEYCLPFIRVASLLQHHLYDDDLPQVDHSYVDVQEEFVLLVQFLDLLPSNTPGAVVSMSCNGGGSVLSANCLQWYSADPLQLVRGWCEHFINYVSKNSRLARMLVSDSPLWNSPQLVKLPRDYDVIFRYYRKQTCDKCKSLPSDPALCLVCGKLVCFKQKCCRTVVKNSVEEVFECVQHAIDCGAGTCMFLIVNSSLIVVIRGARAAVWGSVYLDEHGEEDKDLRRGKPLYLTEDRYNMLQQQWLTLSFDRVCKRWIFHQGKL</sequence>